<name>A0ABR4FMY4_9EURO</name>
<keyword evidence="3" id="KW-1185">Reference proteome</keyword>
<dbReference type="Proteomes" id="UP001610563">
    <property type="component" value="Unassembled WGS sequence"/>
</dbReference>
<evidence type="ECO:0000313" key="2">
    <source>
        <dbReference type="EMBL" id="KAL2784589.1"/>
    </source>
</evidence>
<comment type="caution">
    <text evidence="2">The sequence shown here is derived from an EMBL/GenBank/DDBJ whole genome shotgun (WGS) entry which is preliminary data.</text>
</comment>
<accession>A0ABR4FMY4</accession>
<proteinExistence type="predicted"/>
<feature type="region of interest" description="Disordered" evidence="1">
    <location>
        <begin position="1"/>
        <end position="23"/>
    </location>
</feature>
<gene>
    <name evidence="2" type="ORF">BJX66DRAFT_84383</name>
</gene>
<feature type="compositionally biased region" description="Basic residues" evidence="1">
    <location>
        <begin position="96"/>
        <end position="105"/>
    </location>
</feature>
<organism evidence="2 3">
    <name type="scientific">Aspergillus keveii</name>
    <dbReference type="NCBI Taxonomy" id="714993"/>
    <lineage>
        <taxon>Eukaryota</taxon>
        <taxon>Fungi</taxon>
        <taxon>Dikarya</taxon>
        <taxon>Ascomycota</taxon>
        <taxon>Pezizomycotina</taxon>
        <taxon>Eurotiomycetes</taxon>
        <taxon>Eurotiomycetidae</taxon>
        <taxon>Eurotiales</taxon>
        <taxon>Aspergillaceae</taxon>
        <taxon>Aspergillus</taxon>
        <taxon>Aspergillus subgen. Nidulantes</taxon>
    </lineage>
</organism>
<reference evidence="2 3" key="1">
    <citation type="submission" date="2024-07" db="EMBL/GenBank/DDBJ databases">
        <title>Section-level genome sequencing and comparative genomics of Aspergillus sections Usti and Cavernicolus.</title>
        <authorList>
            <consortium name="Lawrence Berkeley National Laboratory"/>
            <person name="Nybo J.L."/>
            <person name="Vesth T.C."/>
            <person name="Theobald S."/>
            <person name="Frisvad J.C."/>
            <person name="Larsen T.O."/>
            <person name="Kjaerboelling I."/>
            <person name="Rothschild-Mancinelli K."/>
            <person name="Lyhne E.K."/>
            <person name="Kogle M.E."/>
            <person name="Barry K."/>
            <person name="Clum A."/>
            <person name="Na H."/>
            <person name="Ledsgaard L."/>
            <person name="Lin J."/>
            <person name="Lipzen A."/>
            <person name="Kuo A."/>
            <person name="Riley R."/>
            <person name="Mondo S."/>
            <person name="Labutti K."/>
            <person name="Haridas S."/>
            <person name="Pangalinan J."/>
            <person name="Salamov A.A."/>
            <person name="Simmons B.A."/>
            <person name="Magnuson J.K."/>
            <person name="Chen J."/>
            <person name="Drula E."/>
            <person name="Henrissat B."/>
            <person name="Wiebenga A."/>
            <person name="Lubbers R.J."/>
            <person name="Gomes A.C."/>
            <person name="Makela M.R."/>
            <person name="Stajich J."/>
            <person name="Grigoriev I.V."/>
            <person name="Mortensen U.H."/>
            <person name="De Vries R.P."/>
            <person name="Baker S.E."/>
            <person name="Andersen M.R."/>
        </authorList>
    </citation>
    <scope>NUCLEOTIDE SEQUENCE [LARGE SCALE GENOMIC DNA]</scope>
    <source>
        <strain evidence="2 3">CBS 209.92</strain>
    </source>
</reference>
<feature type="compositionally biased region" description="Basic residues" evidence="1">
    <location>
        <begin position="1"/>
        <end position="16"/>
    </location>
</feature>
<protein>
    <submittedName>
        <fullName evidence="2">Uncharacterized protein</fullName>
    </submittedName>
</protein>
<feature type="region of interest" description="Disordered" evidence="1">
    <location>
        <begin position="84"/>
        <end position="105"/>
    </location>
</feature>
<evidence type="ECO:0000313" key="3">
    <source>
        <dbReference type="Proteomes" id="UP001610563"/>
    </source>
</evidence>
<evidence type="ECO:0000256" key="1">
    <source>
        <dbReference type="SAM" id="MobiDB-lite"/>
    </source>
</evidence>
<dbReference type="EMBL" id="JBFTWV010000174">
    <property type="protein sequence ID" value="KAL2784589.1"/>
    <property type="molecule type" value="Genomic_DNA"/>
</dbReference>
<sequence length="105" mass="12050">MSKGRGKAKARGIQKQRRQEHIKNKIDKAKLEEHVNNLVAEESRKRPEHRTIETMLKEIRDIQETLEALCGRIVELSTKIASQAKENKVEPAGQQKKGKKVAGRW</sequence>